<dbReference type="CDD" id="cd08504">
    <property type="entry name" value="PBP2_OppA"/>
    <property type="match status" value="1"/>
</dbReference>
<comment type="caution">
    <text evidence="7">The sequence shown here is derived from an EMBL/GenBank/DDBJ whole genome shotgun (WGS) entry which is preliminary data.</text>
</comment>
<reference evidence="7 8" key="1">
    <citation type="submission" date="2024-03" db="EMBL/GenBank/DDBJ databases">
        <title>Inconsistent identification of Apilactobacillus kunkeei-related strains obtained by well-developed overall genome related indices.</title>
        <authorList>
            <person name="Maeno S."/>
            <person name="Endo A."/>
        </authorList>
    </citation>
    <scope>NUCLEOTIDE SEQUENCE [LARGE SCALE GENOMIC DNA]</scope>
    <source>
        <strain evidence="7 8">20H-10</strain>
    </source>
</reference>
<evidence type="ECO:0000256" key="2">
    <source>
        <dbReference type="ARBA" id="ARBA00005695"/>
    </source>
</evidence>
<evidence type="ECO:0000313" key="7">
    <source>
        <dbReference type="EMBL" id="GAA6114490.1"/>
    </source>
</evidence>
<sequence length="550" mass="61633">MHIKKIYVAGATLLLSTVLLTACKSTNSESSNTSGQLAKTQVLNWTESSNLATNDLSHATDTLSFNVLLNTEEGLYRLDSKGTPQKALITKDEVSKDGKTYTFELRKDAKWSNGDSVTAQNFVDSWQRTVDPKTASQDAFYLYIIKNAQQINQGKLPLKDLGIHADGKYKLTVTLEKPVTYFKQLLAWPLFFPINKQVVDKYGKSYGTSYQKNVYDGPFKLTGWTGTNGQWSLVKNEKYWDKKAVHLTKINETVVESTNTGYELFNSKKVDETLLSGIQVKNNLNNPDFVKRQPTGTSRLDLSLTKVKAFKNINIRRAISLAIDRKQLTNDVLQDGSTPSKGFVPNGMGKNPKTGEEFADEAYVKEGASYDLSQAKKLLAKGLKEEHLKSLSFSILGNNTDDAKNVLEFLQTSLNKLPNVHVTLTTLPFVQLIAKQDSKDYQATVKGWQSVFADPINFLDVYESTSSYNTSGWDNKQFDSYIDASENKDANNSNKRWKDLVNAEKTLITDQGTIPLYQTAKPQLLRNNVKGVVYNPSGVPYDWKTTYITK</sequence>
<name>A0ABP9ZI67_9LACO</name>
<dbReference type="InterPro" id="IPR039424">
    <property type="entry name" value="SBP_5"/>
</dbReference>
<feature type="chain" id="PRO_5045161192" evidence="5">
    <location>
        <begin position="22"/>
        <end position="550"/>
    </location>
</feature>
<dbReference type="Pfam" id="PF00496">
    <property type="entry name" value="SBP_bac_5"/>
    <property type="match status" value="1"/>
</dbReference>
<dbReference type="PIRSF" id="PIRSF002741">
    <property type="entry name" value="MppA"/>
    <property type="match status" value="1"/>
</dbReference>
<gene>
    <name evidence="7" type="ORF">AP20H10_08530</name>
</gene>
<protein>
    <submittedName>
        <fullName evidence="7">Peptide ABC transporter substrate-binding protein</fullName>
    </submittedName>
</protein>
<dbReference type="Gene3D" id="3.90.76.10">
    <property type="entry name" value="Dipeptide-binding Protein, Domain 1"/>
    <property type="match status" value="1"/>
</dbReference>
<proteinExistence type="inferred from homology"/>
<comment type="subcellular location">
    <subcellularLocation>
        <location evidence="1">Cell envelope</location>
    </subcellularLocation>
</comment>
<keyword evidence="8" id="KW-1185">Reference proteome</keyword>
<organism evidence="7 8">
    <name type="scientific">Apilactobacillus apinorum</name>
    <dbReference type="NCBI Taxonomy" id="1218495"/>
    <lineage>
        <taxon>Bacteria</taxon>
        <taxon>Bacillati</taxon>
        <taxon>Bacillota</taxon>
        <taxon>Bacilli</taxon>
        <taxon>Lactobacillales</taxon>
        <taxon>Lactobacillaceae</taxon>
        <taxon>Apilactobacillus</taxon>
    </lineage>
</organism>
<feature type="signal peptide" evidence="5">
    <location>
        <begin position="1"/>
        <end position="21"/>
    </location>
</feature>
<dbReference type="Gene3D" id="3.40.190.10">
    <property type="entry name" value="Periplasmic binding protein-like II"/>
    <property type="match status" value="1"/>
</dbReference>
<evidence type="ECO:0000313" key="8">
    <source>
        <dbReference type="Proteomes" id="UP001438112"/>
    </source>
</evidence>
<dbReference type="PANTHER" id="PTHR30290:SF10">
    <property type="entry name" value="PERIPLASMIC OLIGOPEPTIDE-BINDING PROTEIN-RELATED"/>
    <property type="match status" value="1"/>
</dbReference>
<accession>A0ABP9ZI67</accession>
<dbReference type="SUPFAM" id="SSF53850">
    <property type="entry name" value="Periplasmic binding protein-like II"/>
    <property type="match status" value="1"/>
</dbReference>
<evidence type="ECO:0000256" key="3">
    <source>
        <dbReference type="ARBA" id="ARBA00022448"/>
    </source>
</evidence>
<evidence type="ECO:0000256" key="5">
    <source>
        <dbReference type="SAM" id="SignalP"/>
    </source>
</evidence>
<dbReference type="EMBL" id="BAABVV010000036">
    <property type="protein sequence ID" value="GAA6114490.1"/>
    <property type="molecule type" value="Genomic_DNA"/>
</dbReference>
<dbReference type="InterPro" id="IPR000914">
    <property type="entry name" value="SBP_5_dom"/>
</dbReference>
<evidence type="ECO:0000259" key="6">
    <source>
        <dbReference type="Pfam" id="PF00496"/>
    </source>
</evidence>
<evidence type="ECO:0000256" key="1">
    <source>
        <dbReference type="ARBA" id="ARBA00004196"/>
    </source>
</evidence>
<keyword evidence="4 5" id="KW-0732">Signal</keyword>
<dbReference type="PROSITE" id="PS51257">
    <property type="entry name" value="PROKAR_LIPOPROTEIN"/>
    <property type="match status" value="1"/>
</dbReference>
<comment type="similarity">
    <text evidence="2">Belongs to the bacterial solute-binding protein 5 family.</text>
</comment>
<feature type="domain" description="Solute-binding protein family 5" evidence="6">
    <location>
        <begin position="84"/>
        <end position="467"/>
    </location>
</feature>
<dbReference type="RefSeq" id="WP_353318027.1">
    <property type="nucleotide sequence ID" value="NZ_BAABVV010000036.1"/>
</dbReference>
<dbReference type="PANTHER" id="PTHR30290">
    <property type="entry name" value="PERIPLASMIC BINDING COMPONENT OF ABC TRANSPORTER"/>
    <property type="match status" value="1"/>
</dbReference>
<evidence type="ECO:0000256" key="4">
    <source>
        <dbReference type="ARBA" id="ARBA00022729"/>
    </source>
</evidence>
<dbReference type="Proteomes" id="UP001438112">
    <property type="component" value="Unassembled WGS sequence"/>
</dbReference>
<keyword evidence="3" id="KW-0813">Transport</keyword>
<dbReference type="Gene3D" id="3.10.105.10">
    <property type="entry name" value="Dipeptide-binding Protein, Domain 3"/>
    <property type="match status" value="1"/>
</dbReference>
<dbReference type="InterPro" id="IPR030678">
    <property type="entry name" value="Peptide/Ni-bd"/>
</dbReference>